<comment type="caution">
    <text evidence="3">The sequence shown here is derived from an EMBL/GenBank/DDBJ whole genome shotgun (WGS) entry which is preliminary data.</text>
</comment>
<proteinExistence type="predicted"/>
<protein>
    <submittedName>
        <fullName evidence="3">Uncharacterized protein</fullName>
    </submittedName>
</protein>
<feature type="region of interest" description="Disordered" evidence="1">
    <location>
        <begin position="1"/>
        <end position="54"/>
    </location>
</feature>
<keyword evidence="4" id="KW-1185">Reference proteome</keyword>
<dbReference type="Proteomes" id="UP000658613">
    <property type="component" value="Unassembled WGS sequence"/>
</dbReference>
<name>A0A931E3E5_9CORY</name>
<sequence length="215" mass="20867">MTFGGNGSGGGFGSGQGGFGNGQGGFGSGQGGFGSGQGGFGGDQGGFGGGQGGFGGGQGGFGGSTAAGFGDGGSGYGNSGFGDSGSGYGNSGFQDDASAPASASQFTIGSAPIAQLIPSLVLGLVSLVLSGYTYFSSLREIDTTWGVLSGIAWVLAGVLGVSALGLYFTKNTQVKAEGPYQEIGWKQGLFYATLAVLIIAVVLSAILFALWVGRL</sequence>
<evidence type="ECO:0000256" key="2">
    <source>
        <dbReference type="SAM" id="Phobius"/>
    </source>
</evidence>
<dbReference type="RefSeq" id="WP_196825206.1">
    <property type="nucleotide sequence ID" value="NZ_CP046980.1"/>
</dbReference>
<feature type="transmembrane region" description="Helical" evidence="2">
    <location>
        <begin position="147"/>
        <end position="168"/>
    </location>
</feature>
<keyword evidence="2" id="KW-1133">Transmembrane helix</keyword>
<dbReference type="AlphaFoldDB" id="A0A931E3E5"/>
<evidence type="ECO:0000313" key="4">
    <source>
        <dbReference type="Proteomes" id="UP000658613"/>
    </source>
</evidence>
<feature type="transmembrane region" description="Helical" evidence="2">
    <location>
        <begin position="116"/>
        <end position="135"/>
    </location>
</feature>
<evidence type="ECO:0000313" key="3">
    <source>
        <dbReference type="EMBL" id="MBG6122890.1"/>
    </source>
</evidence>
<evidence type="ECO:0000256" key="1">
    <source>
        <dbReference type="SAM" id="MobiDB-lite"/>
    </source>
</evidence>
<reference evidence="3" key="1">
    <citation type="submission" date="2020-11" db="EMBL/GenBank/DDBJ databases">
        <title>Sequencing the genomes of 1000 actinobacteria strains.</title>
        <authorList>
            <person name="Klenk H.-P."/>
        </authorList>
    </citation>
    <scope>NUCLEOTIDE SEQUENCE</scope>
    <source>
        <strain evidence="3">DSM 45632</strain>
    </source>
</reference>
<accession>A0A931E3E5</accession>
<gene>
    <name evidence="3" type="ORF">IW254_001859</name>
</gene>
<dbReference type="EMBL" id="JADOUE010000001">
    <property type="protein sequence ID" value="MBG6122890.1"/>
    <property type="molecule type" value="Genomic_DNA"/>
</dbReference>
<feature type="transmembrane region" description="Helical" evidence="2">
    <location>
        <begin position="189"/>
        <end position="212"/>
    </location>
</feature>
<keyword evidence="2" id="KW-0812">Transmembrane</keyword>
<organism evidence="3 4">
    <name type="scientific">Corynebacterium aquatimens</name>
    <dbReference type="NCBI Taxonomy" id="1190508"/>
    <lineage>
        <taxon>Bacteria</taxon>
        <taxon>Bacillati</taxon>
        <taxon>Actinomycetota</taxon>
        <taxon>Actinomycetes</taxon>
        <taxon>Mycobacteriales</taxon>
        <taxon>Corynebacteriaceae</taxon>
        <taxon>Corynebacterium</taxon>
    </lineage>
</organism>
<keyword evidence="2" id="KW-0472">Membrane</keyword>